<dbReference type="SUPFAM" id="SSF75304">
    <property type="entry name" value="Amidase signature (AS) enzymes"/>
    <property type="match status" value="1"/>
</dbReference>
<dbReference type="EMBL" id="FNIR01000003">
    <property type="protein sequence ID" value="SDN98729.1"/>
    <property type="molecule type" value="Genomic_DNA"/>
</dbReference>
<feature type="domain" description="Amidase" evidence="2">
    <location>
        <begin position="32"/>
        <end position="457"/>
    </location>
</feature>
<evidence type="ECO:0000313" key="4">
    <source>
        <dbReference type="Proteomes" id="UP000199088"/>
    </source>
</evidence>
<dbReference type="InterPro" id="IPR036928">
    <property type="entry name" value="AS_sf"/>
</dbReference>
<dbReference type="STRING" id="1052260.SAMN05660199_01044"/>
<dbReference type="Pfam" id="PF01425">
    <property type="entry name" value="Amidase"/>
    <property type="match status" value="1"/>
</dbReference>
<dbReference type="PANTHER" id="PTHR11895">
    <property type="entry name" value="TRANSAMIDASE"/>
    <property type="match status" value="1"/>
</dbReference>
<dbReference type="RefSeq" id="WP_091241871.1">
    <property type="nucleotide sequence ID" value="NZ_FNIR01000003.1"/>
</dbReference>
<dbReference type="PANTHER" id="PTHR11895:SF7">
    <property type="entry name" value="GLUTAMYL-TRNA(GLN) AMIDOTRANSFERASE SUBUNIT A, MITOCHONDRIAL"/>
    <property type="match status" value="1"/>
</dbReference>
<dbReference type="AlphaFoldDB" id="A0A1H0FW57"/>
<evidence type="ECO:0000313" key="3">
    <source>
        <dbReference type="EMBL" id="SDN98729.1"/>
    </source>
</evidence>
<protein>
    <submittedName>
        <fullName evidence="3">Amidase</fullName>
    </submittedName>
</protein>
<dbReference type="InterPro" id="IPR020556">
    <property type="entry name" value="Amidase_CS"/>
</dbReference>
<proteinExistence type="inferred from homology"/>
<dbReference type="GO" id="GO:0003824">
    <property type="term" value="F:catalytic activity"/>
    <property type="evidence" value="ECO:0007669"/>
    <property type="project" value="InterPro"/>
</dbReference>
<dbReference type="Proteomes" id="UP000199088">
    <property type="component" value="Unassembled WGS sequence"/>
</dbReference>
<evidence type="ECO:0000259" key="2">
    <source>
        <dbReference type="Pfam" id="PF01425"/>
    </source>
</evidence>
<accession>A0A1H0FW57</accession>
<name>A0A1H0FW57_9ACTN</name>
<comment type="similarity">
    <text evidence="1">Belongs to the amidase family.</text>
</comment>
<dbReference type="InterPro" id="IPR023631">
    <property type="entry name" value="Amidase_dom"/>
</dbReference>
<gene>
    <name evidence="3" type="ORF">SAMN05660199_01044</name>
</gene>
<dbReference type="Gene3D" id="3.90.1300.10">
    <property type="entry name" value="Amidase signature (AS) domain"/>
    <property type="match status" value="1"/>
</dbReference>
<dbReference type="InterPro" id="IPR000120">
    <property type="entry name" value="Amidase"/>
</dbReference>
<dbReference type="NCBIfam" id="NF005687">
    <property type="entry name" value="PRK07487.1"/>
    <property type="match status" value="1"/>
</dbReference>
<evidence type="ECO:0000256" key="1">
    <source>
        <dbReference type="ARBA" id="ARBA00009199"/>
    </source>
</evidence>
<dbReference type="PROSITE" id="PS00571">
    <property type="entry name" value="AMIDASES"/>
    <property type="match status" value="1"/>
</dbReference>
<reference evidence="4" key="1">
    <citation type="submission" date="2016-10" db="EMBL/GenBank/DDBJ databases">
        <authorList>
            <person name="Varghese N."/>
            <person name="Submissions S."/>
        </authorList>
    </citation>
    <scope>NUCLEOTIDE SEQUENCE [LARGE SCALE GENOMIC DNA]</scope>
    <source>
        <strain evidence="4">DSM 45843</strain>
    </source>
</reference>
<keyword evidence="4" id="KW-1185">Reference proteome</keyword>
<organism evidence="3 4">
    <name type="scientific">Klenkia soli</name>
    <dbReference type="NCBI Taxonomy" id="1052260"/>
    <lineage>
        <taxon>Bacteria</taxon>
        <taxon>Bacillati</taxon>
        <taxon>Actinomycetota</taxon>
        <taxon>Actinomycetes</taxon>
        <taxon>Geodermatophilales</taxon>
        <taxon>Geodermatophilaceae</taxon>
        <taxon>Klenkia</taxon>
    </lineage>
</organism>
<sequence>MDQPRPETTPLWQWSAADLARGIADRTITSREAVTSCLERIEAVNPVLNALVEVSAEEALASADVADQMVAHGRHLGPLHGVPVSIKDNTDEVGHPNTGGVVAHADHVATTDAASTAALRRAGAVLVGRSNVPAFSFRWVTDNELHGRTLNPWDADRTPGGSSGGAAAAVASGMVPVAHGNDIGGSIRYPSFACGLTGLRPTTGRLASSGTDGMDFPLSATLFAVEGPLARCNEDLRLAYAAMLGADSRDAFQAHGATPTPARRPRRIGLVRSVGVADPTPEVDRALDDAAAALRDGGYTVEDVEVPLLAEAYRLWYLLAIEEIRLIRPMMDALGGAGLRTAMDGVYAVAADWWGTAPSTEDYMMGYARRSSLITRLAGLMDGLPYLVMPVSTEQAFRQDADLTGHDESRRQAAAQWSQMAIPLLGFPALAAPTGTAGGLPVGVQVLGRRFDEAGLLDLGAVLEARLGTLTPVDVR</sequence>
<dbReference type="OrthoDB" id="182039at2"/>